<evidence type="ECO:0000259" key="18">
    <source>
        <dbReference type="PROSITE" id="PS50053"/>
    </source>
</evidence>
<dbReference type="OrthoDB" id="419317at2759"/>
<evidence type="ECO:0000256" key="10">
    <source>
        <dbReference type="ARBA" id="ARBA00023180"/>
    </source>
</evidence>
<dbReference type="SUPFAM" id="SSF52151">
    <property type="entry name" value="FabD/lysophospholipase-like"/>
    <property type="match status" value="1"/>
</dbReference>
<keyword evidence="8 13" id="KW-0442">Lipid degradation</keyword>
<dbReference type="GO" id="GO:0005634">
    <property type="term" value="C:nucleus"/>
    <property type="evidence" value="ECO:0007669"/>
    <property type="project" value="UniProtKB-SubCell"/>
</dbReference>
<dbReference type="PROSITE" id="PS50030">
    <property type="entry name" value="UBA"/>
    <property type="match status" value="2"/>
</dbReference>
<dbReference type="InterPro" id="IPR004806">
    <property type="entry name" value="Rad23"/>
</dbReference>
<dbReference type="CDD" id="cd14281">
    <property type="entry name" value="UBA2_Rad23_like"/>
    <property type="match status" value="1"/>
</dbReference>
<keyword evidence="12" id="KW-0539">Nucleus</keyword>
<dbReference type="GO" id="GO:0004623">
    <property type="term" value="F:phospholipase A2 activity"/>
    <property type="evidence" value="ECO:0007669"/>
    <property type="project" value="TreeGrafter"/>
</dbReference>
<comment type="subcellular location">
    <subcellularLocation>
        <location evidence="1">Nucleus</location>
    </subcellularLocation>
</comment>
<evidence type="ECO:0000256" key="8">
    <source>
        <dbReference type="ARBA" id="ARBA00022963"/>
    </source>
</evidence>
<keyword evidence="7 13" id="KW-0378">Hydrolase</keyword>
<dbReference type="InterPro" id="IPR016035">
    <property type="entry name" value="Acyl_Trfase/lysoPLipase"/>
</dbReference>
<dbReference type="Gene3D" id="1.10.10.540">
    <property type="entry name" value="XPC-binding domain"/>
    <property type="match status" value="1"/>
</dbReference>
<evidence type="ECO:0000259" key="19">
    <source>
        <dbReference type="PROSITE" id="PS51210"/>
    </source>
</evidence>
<keyword evidence="11" id="KW-0234">DNA repair</keyword>
<feature type="region of interest" description="Disordered" evidence="15">
    <location>
        <begin position="92"/>
        <end position="120"/>
    </location>
</feature>
<dbReference type="EMBL" id="SEOQ01000010">
    <property type="protein sequence ID" value="TFY72610.1"/>
    <property type="molecule type" value="Genomic_DNA"/>
</dbReference>
<keyword evidence="5" id="KW-0677">Repeat</keyword>
<accession>A0A4Y9ZEM6</accession>
<dbReference type="PROSITE" id="PS50053">
    <property type="entry name" value="UBIQUITIN_2"/>
    <property type="match status" value="1"/>
</dbReference>
<dbReference type="PROSITE" id="PS51210">
    <property type="entry name" value="PLA2C"/>
    <property type="match status" value="1"/>
</dbReference>
<feature type="region of interest" description="Disordered" evidence="15">
    <location>
        <begin position="1148"/>
        <end position="1168"/>
    </location>
</feature>
<dbReference type="InterPro" id="IPR002642">
    <property type="entry name" value="LysoPLipase_cat_dom"/>
</dbReference>
<dbReference type="SUPFAM" id="SSF101238">
    <property type="entry name" value="XPC-binding domain"/>
    <property type="match status" value="1"/>
</dbReference>
<dbReference type="InterPro" id="IPR009060">
    <property type="entry name" value="UBA-like_sf"/>
</dbReference>
<dbReference type="SMART" id="SM00022">
    <property type="entry name" value="PLAc"/>
    <property type="match status" value="1"/>
</dbReference>
<dbReference type="GO" id="GO:0005829">
    <property type="term" value="C:cytosol"/>
    <property type="evidence" value="ECO:0007669"/>
    <property type="project" value="TreeGrafter"/>
</dbReference>
<organism evidence="20 21">
    <name type="scientific">Dentipellis fragilis</name>
    <dbReference type="NCBI Taxonomy" id="205917"/>
    <lineage>
        <taxon>Eukaryota</taxon>
        <taxon>Fungi</taxon>
        <taxon>Dikarya</taxon>
        <taxon>Basidiomycota</taxon>
        <taxon>Agaricomycotina</taxon>
        <taxon>Agaricomycetes</taxon>
        <taxon>Russulales</taxon>
        <taxon>Hericiaceae</taxon>
        <taxon>Dentipellis</taxon>
    </lineage>
</organism>
<dbReference type="NCBIfam" id="TIGR00601">
    <property type="entry name" value="rad23"/>
    <property type="match status" value="1"/>
</dbReference>
<evidence type="ECO:0000256" key="16">
    <source>
        <dbReference type="SAM" id="Phobius"/>
    </source>
</evidence>
<dbReference type="GO" id="GO:0003684">
    <property type="term" value="F:damaged DNA binding"/>
    <property type="evidence" value="ECO:0007669"/>
    <property type="project" value="InterPro"/>
</dbReference>
<dbReference type="GO" id="GO:0006289">
    <property type="term" value="P:nucleotide-excision repair"/>
    <property type="evidence" value="ECO:0007669"/>
    <property type="project" value="InterPro"/>
</dbReference>
<dbReference type="PANTHER" id="PTHR10728:SF33">
    <property type="entry name" value="LYSOPHOSPHOLIPASE 1-RELATED"/>
    <property type="match status" value="1"/>
</dbReference>
<feature type="domain" description="UBA" evidence="17">
    <location>
        <begin position="350"/>
        <end position="391"/>
    </location>
</feature>
<dbReference type="FunFam" id="1.10.8.10:FF:000003">
    <property type="entry name" value="UV excision repair protein RAD23 homolog"/>
    <property type="match status" value="1"/>
</dbReference>
<evidence type="ECO:0000256" key="13">
    <source>
        <dbReference type="PROSITE-ProRule" id="PRU00555"/>
    </source>
</evidence>
<dbReference type="InterPro" id="IPR006636">
    <property type="entry name" value="STI1_HS-bd"/>
</dbReference>
<dbReference type="InterPro" id="IPR000626">
    <property type="entry name" value="Ubiquitin-like_dom"/>
</dbReference>
<feature type="region of interest" description="Disordered" evidence="15">
    <location>
        <begin position="244"/>
        <end position="263"/>
    </location>
</feature>
<reference evidence="20 21" key="1">
    <citation type="submission" date="2019-02" db="EMBL/GenBank/DDBJ databases">
        <title>Genome sequencing of the rare red list fungi Dentipellis fragilis.</title>
        <authorList>
            <person name="Buettner E."/>
            <person name="Kellner H."/>
        </authorList>
    </citation>
    <scope>NUCLEOTIDE SEQUENCE [LARGE SCALE GENOMIC DNA]</scope>
    <source>
        <strain evidence="20 21">DSM 105465</strain>
    </source>
</reference>
<protein>
    <recommendedName>
        <fullName evidence="3 14">Lysophospholipase</fullName>
        <ecNumber evidence="3 14">3.1.1.5</ecNumber>
    </recommendedName>
</protein>
<evidence type="ECO:0000256" key="11">
    <source>
        <dbReference type="ARBA" id="ARBA00023204"/>
    </source>
</evidence>
<dbReference type="SUPFAM" id="SSF46934">
    <property type="entry name" value="UBA-like"/>
    <property type="match status" value="2"/>
</dbReference>
<feature type="compositionally biased region" description="Low complexity" evidence="15">
    <location>
        <begin position="244"/>
        <end position="255"/>
    </location>
</feature>
<evidence type="ECO:0000256" key="5">
    <source>
        <dbReference type="ARBA" id="ARBA00022737"/>
    </source>
</evidence>
<sequence>MVKVTVKTLQQKVFQVDIEGSENVGDLKNKIHELQGHPVENQKIIFSGKVLADDKTIESCQIKEKDFLVLMVSKYKYKHTRSQCTGGGGACCAPTPASTTPAPASSAPAPSPAAATAATPASPFGDMSSFLTGDALQSTISNMVEMGFPREQVLRALRASYNNPDRAVEYLMNGIPAHLEAEAAGPQAAAAGQTAAAAAAGQTAAAAAAAPAAPAAAAAAAAPAPAAAPQQPAAQPTAPQNLFQLAQQQQQQHQHVGGGAPVGAGAGAGAAGLDMSALRDNPQIAQLRELVQQNPALIQPLIQQLAGANPQLAQLIASNPEALFQILGGGEGGEFDEGELPPGTQVINVTPEEQAAIERLEALGFPRQAVVEAYFACDKNEELAANYLFEGGFDDSEVHRSAEWVDSLAFPEQDRAWASRTSIDRSRYRQSVQIPTRCHARVRLMFYLPLSLLALLPGVFAAGDQGSPTDYAPATNQQCPEATENPLLRVFTPANQTLHPREEAYVNTRLTQIIPNEWKNWIGDGSGIGYDLSKFPSNLTKIGIAISGGGYRAAQYGAGVLSGLDARNESAKAAGTGGMLQVASYLSGLSGGSWLTGSLYFNDWPTVKDMVYGNGDLSGWLLDLALATPGGTNLFDDQNQHWFGSIIWSVIAKAHQGIDTSLTDPWGRMVSYHFLNQTTRDNFFTNDTAHGAGQLWSKIPETPPWLQHAEPFPIVMADSRPVGSNSTDALPPEPVVYEITPMEFGSWDPNLSSMMNISYVGTKLNNGQPANNTACVTGFDQASFMMGTSASLFNQILDFADDKIEGMDDNDSSALLQMLRRQLQDVRTRADDVANWPSPFQGIKPGAFEDSNSSWINLIDGSSNGENVPLGPMFVKARGLDVVVAVDASADDPSNAWPNGTSPLFTQARLKNLLQSSHQQFPPIPGSSAGFVSTGVNAARRFSDVIPRNPHLNTLYTGTFKLDYTPKHTELFLDQVHGNTIGGFTPNSNSPDSSFGKCMQCAAIDRARLRSNPVVNRSDVCTSCFQQYCYDPLHEPSKSVLTNRQLAFKDPDPQGVSKIEGFLNQRKLPIALGFLGVAFIIGGLIGFLLWWKRRQTRKAQYNQVQNLHDDEIPFTKLQSDGGKYSRESAASYDSYDTVYVPEAHYQEPVGWKPQGAPSTSPAAPAPAS</sequence>
<dbReference type="Pfam" id="PF00240">
    <property type="entry name" value="ubiquitin"/>
    <property type="match status" value="1"/>
</dbReference>
<evidence type="ECO:0000313" key="20">
    <source>
        <dbReference type="EMBL" id="TFY72610.1"/>
    </source>
</evidence>
<dbReference type="SMART" id="SM00213">
    <property type="entry name" value="UBQ"/>
    <property type="match status" value="1"/>
</dbReference>
<dbReference type="InterPro" id="IPR029071">
    <property type="entry name" value="Ubiquitin-like_domsf"/>
</dbReference>
<keyword evidence="6" id="KW-0227">DNA damage</keyword>
<dbReference type="Proteomes" id="UP000298327">
    <property type="component" value="Unassembled WGS sequence"/>
</dbReference>
<dbReference type="GO" id="GO:0004622">
    <property type="term" value="F:phosphatidylcholine lysophospholipase activity"/>
    <property type="evidence" value="ECO:0007669"/>
    <property type="project" value="UniProtKB-EC"/>
</dbReference>
<evidence type="ECO:0000259" key="17">
    <source>
        <dbReference type="PROSITE" id="PS50030"/>
    </source>
</evidence>
<gene>
    <name evidence="20" type="ORF">EVG20_g402</name>
</gene>
<dbReference type="CDD" id="cd01805">
    <property type="entry name" value="Ubl_Rad23"/>
    <property type="match status" value="1"/>
</dbReference>
<evidence type="ECO:0000256" key="12">
    <source>
        <dbReference type="ARBA" id="ARBA00023242"/>
    </source>
</evidence>
<keyword evidence="21" id="KW-1185">Reference proteome</keyword>
<dbReference type="SUPFAM" id="SSF54236">
    <property type="entry name" value="Ubiquitin-like"/>
    <property type="match status" value="1"/>
</dbReference>
<proteinExistence type="inferred from homology"/>
<dbReference type="InterPro" id="IPR036353">
    <property type="entry name" value="XPC-bd_sf"/>
</dbReference>
<dbReference type="Pfam" id="PF09280">
    <property type="entry name" value="XPC-binding"/>
    <property type="match status" value="1"/>
</dbReference>
<feature type="domain" description="Ubiquitin-like" evidence="18">
    <location>
        <begin position="2"/>
        <end position="74"/>
    </location>
</feature>
<evidence type="ECO:0000256" key="1">
    <source>
        <dbReference type="ARBA" id="ARBA00004123"/>
    </source>
</evidence>
<dbReference type="FunFam" id="1.10.8.10:FF:000002">
    <property type="entry name" value="UV excision repair protein RAD23 homolog"/>
    <property type="match status" value="1"/>
</dbReference>
<evidence type="ECO:0000256" key="4">
    <source>
        <dbReference type="ARBA" id="ARBA00022729"/>
    </source>
</evidence>
<dbReference type="STRING" id="205917.A0A4Y9ZEM6"/>
<comment type="similarity">
    <text evidence="2 14">Belongs to the lysophospholipase family.</text>
</comment>
<dbReference type="Gene3D" id="1.10.8.10">
    <property type="entry name" value="DNA helicase RuvA subunit, C-terminal domain"/>
    <property type="match status" value="2"/>
</dbReference>
<dbReference type="GO" id="GO:0043130">
    <property type="term" value="F:ubiquitin binding"/>
    <property type="evidence" value="ECO:0007669"/>
    <property type="project" value="UniProtKB-ARBA"/>
</dbReference>
<dbReference type="InterPro" id="IPR015360">
    <property type="entry name" value="XPC-bd"/>
</dbReference>
<dbReference type="AlphaFoldDB" id="A0A4Y9ZEM6"/>
<dbReference type="GO" id="GO:0046475">
    <property type="term" value="P:glycerophospholipid catabolic process"/>
    <property type="evidence" value="ECO:0007669"/>
    <property type="project" value="TreeGrafter"/>
</dbReference>
<dbReference type="SMART" id="SM00727">
    <property type="entry name" value="STI1"/>
    <property type="match status" value="1"/>
</dbReference>
<dbReference type="PRINTS" id="PR01839">
    <property type="entry name" value="RAD23PROTEIN"/>
</dbReference>
<dbReference type="InterPro" id="IPR015940">
    <property type="entry name" value="UBA"/>
</dbReference>
<keyword evidence="16" id="KW-0812">Transmembrane</keyword>
<evidence type="ECO:0000313" key="21">
    <source>
        <dbReference type="Proteomes" id="UP000298327"/>
    </source>
</evidence>
<keyword evidence="16" id="KW-1133">Transmembrane helix</keyword>
<keyword evidence="10" id="KW-0325">Glycoprotein</keyword>
<name>A0A4Y9ZEM6_9AGAM</name>
<comment type="caution">
    <text evidence="20">The sequence shown here is derived from an EMBL/GenBank/DDBJ whole genome shotgun (WGS) entry which is preliminary data.</text>
</comment>
<feature type="domain" description="UBA" evidence="17">
    <location>
        <begin position="134"/>
        <end position="174"/>
    </location>
</feature>
<dbReference type="Gene3D" id="3.10.20.90">
    <property type="entry name" value="Phosphatidylinositol 3-kinase Catalytic Subunit, Chain A, domain 1"/>
    <property type="match status" value="1"/>
</dbReference>
<dbReference type="FunFam" id="3.10.20.90:FF:000254">
    <property type="entry name" value="UV excision repair protein Rad23"/>
    <property type="match status" value="1"/>
</dbReference>
<evidence type="ECO:0000256" key="3">
    <source>
        <dbReference type="ARBA" id="ARBA00013274"/>
    </source>
</evidence>
<comment type="catalytic activity">
    <reaction evidence="14">
        <text>a 1-acyl-sn-glycero-3-phosphocholine + H2O = sn-glycerol 3-phosphocholine + a fatty acid + H(+)</text>
        <dbReference type="Rhea" id="RHEA:15177"/>
        <dbReference type="ChEBI" id="CHEBI:15377"/>
        <dbReference type="ChEBI" id="CHEBI:15378"/>
        <dbReference type="ChEBI" id="CHEBI:16870"/>
        <dbReference type="ChEBI" id="CHEBI:28868"/>
        <dbReference type="ChEBI" id="CHEBI:58168"/>
        <dbReference type="EC" id="3.1.1.5"/>
    </reaction>
</comment>
<evidence type="ECO:0000256" key="7">
    <source>
        <dbReference type="ARBA" id="ARBA00022801"/>
    </source>
</evidence>
<keyword evidence="9 13" id="KW-0443">Lipid metabolism</keyword>
<evidence type="ECO:0000256" key="2">
    <source>
        <dbReference type="ARBA" id="ARBA00008780"/>
    </source>
</evidence>
<evidence type="ECO:0000256" key="6">
    <source>
        <dbReference type="ARBA" id="ARBA00022763"/>
    </source>
</evidence>
<keyword evidence="16" id="KW-0472">Membrane</keyword>
<dbReference type="SMART" id="SM00165">
    <property type="entry name" value="UBA"/>
    <property type="match status" value="2"/>
</dbReference>
<dbReference type="Gene3D" id="3.40.1090.10">
    <property type="entry name" value="Cytosolic phospholipase A2 catalytic domain"/>
    <property type="match status" value="1"/>
</dbReference>
<evidence type="ECO:0000256" key="14">
    <source>
        <dbReference type="RuleBase" id="RU362103"/>
    </source>
</evidence>
<evidence type="ECO:0000256" key="15">
    <source>
        <dbReference type="SAM" id="MobiDB-lite"/>
    </source>
</evidence>
<feature type="domain" description="PLA2c" evidence="19">
    <location>
        <begin position="484"/>
        <end position="1035"/>
    </location>
</feature>
<keyword evidence="4" id="KW-0732">Signal</keyword>
<evidence type="ECO:0000256" key="9">
    <source>
        <dbReference type="ARBA" id="ARBA00023098"/>
    </source>
</evidence>
<dbReference type="GO" id="GO:0043161">
    <property type="term" value="P:proteasome-mediated ubiquitin-dependent protein catabolic process"/>
    <property type="evidence" value="ECO:0007669"/>
    <property type="project" value="InterPro"/>
</dbReference>
<feature type="transmembrane region" description="Helical" evidence="16">
    <location>
        <begin position="1068"/>
        <end position="1091"/>
    </location>
</feature>
<dbReference type="Pfam" id="PF00627">
    <property type="entry name" value="UBA"/>
    <property type="match status" value="2"/>
</dbReference>
<dbReference type="Pfam" id="PF01735">
    <property type="entry name" value="PLA2_B"/>
    <property type="match status" value="1"/>
</dbReference>
<dbReference type="EC" id="3.1.1.5" evidence="3 14"/>
<dbReference type="PANTHER" id="PTHR10728">
    <property type="entry name" value="CYTOSOLIC PHOSPHOLIPASE A2"/>
    <property type="match status" value="1"/>
</dbReference>